<gene>
    <name evidence="1" type="ORF">B296_00005873</name>
</gene>
<evidence type="ECO:0000313" key="2">
    <source>
        <dbReference type="Proteomes" id="UP000287651"/>
    </source>
</evidence>
<protein>
    <submittedName>
        <fullName evidence="1">Uncharacterized protein</fullName>
    </submittedName>
</protein>
<dbReference type="Proteomes" id="UP000287651">
    <property type="component" value="Unassembled WGS sequence"/>
</dbReference>
<proteinExistence type="predicted"/>
<sequence length="131" mass="14896">MGNLVSSFLYQTFISLYNSGVVSSQASEHKVEVSQNNSADSQPREAQNGSSWLDIFVQEMMSASDWDDVRGRAMKILEVFERNVVAQTTAAVERAVTIQHERNSDHEEKVKEVQHLKHVISQYQEQVRALE</sequence>
<dbReference type="EMBL" id="AMZH03001967">
    <property type="protein sequence ID" value="RRT77298.1"/>
    <property type="molecule type" value="Genomic_DNA"/>
</dbReference>
<reference evidence="1 2" key="1">
    <citation type="journal article" date="2014" name="Agronomy (Basel)">
        <title>A Draft Genome Sequence for Ensete ventricosum, the Drought-Tolerant Tree Against Hunger.</title>
        <authorList>
            <person name="Harrison J."/>
            <person name="Moore K.A."/>
            <person name="Paszkiewicz K."/>
            <person name="Jones T."/>
            <person name="Grant M."/>
            <person name="Ambacheew D."/>
            <person name="Muzemil S."/>
            <person name="Studholme D.J."/>
        </authorList>
    </citation>
    <scope>NUCLEOTIDE SEQUENCE [LARGE SCALE GENOMIC DNA]</scope>
</reference>
<dbReference type="PANTHER" id="PTHR31245:SF16">
    <property type="entry name" value="UDP-GLUCOSE 6-DEHYDROGENASE"/>
    <property type="match status" value="1"/>
</dbReference>
<accession>A0A427AM02</accession>
<dbReference type="AlphaFoldDB" id="A0A427AM02"/>
<name>A0A427AM02_ENSVE</name>
<feature type="non-terminal residue" evidence="1">
    <location>
        <position position="131"/>
    </location>
</feature>
<evidence type="ECO:0000313" key="1">
    <source>
        <dbReference type="EMBL" id="RRT77298.1"/>
    </source>
</evidence>
<dbReference type="PANTHER" id="PTHR31245">
    <property type="entry name" value="UBIQUITIN SYSTEM COMPONENT CUE PROTEIN"/>
    <property type="match status" value="1"/>
</dbReference>
<comment type="caution">
    <text evidence="1">The sequence shown here is derived from an EMBL/GenBank/DDBJ whole genome shotgun (WGS) entry which is preliminary data.</text>
</comment>
<organism evidence="1 2">
    <name type="scientific">Ensete ventricosum</name>
    <name type="common">Abyssinian banana</name>
    <name type="synonym">Musa ensete</name>
    <dbReference type="NCBI Taxonomy" id="4639"/>
    <lineage>
        <taxon>Eukaryota</taxon>
        <taxon>Viridiplantae</taxon>
        <taxon>Streptophyta</taxon>
        <taxon>Embryophyta</taxon>
        <taxon>Tracheophyta</taxon>
        <taxon>Spermatophyta</taxon>
        <taxon>Magnoliopsida</taxon>
        <taxon>Liliopsida</taxon>
        <taxon>Zingiberales</taxon>
        <taxon>Musaceae</taxon>
        <taxon>Ensete</taxon>
    </lineage>
</organism>